<gene>
    <name evidence="2" type="ORF">OERS_04740</name>
</gene>
<dbReference type="Proteomes" id="UP000093412">
    <property type="component" value="Unassembled WGS sequence"/>
</dbReference>
<evidence type="ECO:0000256" key="1">
    <source>
        <dbReference type="SAM" id="MobiDB-lite"/>
    </source>
</evidence>
<accession>A0ABX2Y8F8</accession>
<reference evidence="2 3" key="1">
    <citation type="submission" date="2016-06" db="EMBL/GenBank/DDBJ databases">
        <title>Genome sequence of Oerskovia enterophila DSM 43852.</title>
        <authorList>
            <person name="Poehlein A."/>
            <person name="Jag V."/>
            <person name="Bengelsdorf F.R."/>
            <person name="Daniel R."/>
            <person name="Duerre P."/>
        </authorList>
    </citation>
    <scope>NUCLEOTIDE SEQUENCE [LARGE SCALE GENOMIC DNA]</scope>
    <source>
        <strain evidence="2 3">DSM 43852</strain>
    </source>
</reference>
<protein>
    <recommendedName>
        <fullName evidence="4">Lipoprotein</fullName>
    </recommendedName>
</protein>
<comment type="caution">
    <text evidence="2">The sequence shown here is derived from an EMBL/GenBank/DDBJ whole genome shotgun (WGS) entry which is preliminary data.</text>
</comment>
<evidence type="ECO:0000313" key="2">
    <source>
        <dbReference type="EMBL" id="OCI32882.1"/>
    </source>
</evidence>
<feature type="compositionally biased region" description="Acidic residues" evidence="1">
    <location>
        <begin position="132"/>
        <end position="149"/>
    </location>
</feature>
<evidence type="ECO:0008006" key="4">
    <source>
        <dbReference type="Google" id="ProtNLM"/>
    </source>
</evidence>
<organism evidence="2 3">
    <name type="scientific">Oerskovia enterophila</name>
    <dbReference type="NCBI Taxonomy" id="43678"/>
    <lineage>
        <taxon>Bacteria</taxon>
        <taxon>Bacillati</taxon>
        <taxon>Actinomycetota</taxon>
        <taxon>Actinomycetes</taxon>
        <taxon>Micrococcales</taxon>
        <taxon>Cellulomonadaceae</taxon>
        <taxon>Oerskovia</taxon>
    </lineage>
</organism>
<sequence>MVVVLVLMTGGCAASTRASTAGSLDSISESLDESSSATATAGLVAELVAAGRLPAVTADAALEDAVSAADAASHALTTVVVPDSETLAVQERALQVAQEAARAVVATRVWVGGGSPEGSGAVREALGRSGSDLEDITEQVEELLEEGES</sequence>
<name>A0ABX2Y8F8_9CELL</name>
<dbReference type="EMBL" id="MAQA01000003">
    <property type="protein sequence ID" value="OCI32882.1"/>
    <property type="molecule type" value="Genomic_DNA"/>
</dbReference>
<keyword evidence="3" id="KW-1185">Reference proteome</keyword>
<feature type="region of interest" description="Disordered" evidence="1">
    <location>
        <begin position="126"/>
        <end position="149"/>
    </location>
</feature>
<evidence type="ECO:0000313" key="3">
    <source>
        <dbReference type="Proteomes" id="UP000093412"/>
    </source>
</evidence>
<proteinExistence type="predicted"/>